<evidence type="ECO:0000259" key="11">
    <source>
        <dbReference type="Pfam" id="PF07715"/>
    </source>
</evidence>
<keyword evidence="5 9" id="KW-0798">TonB box</keyword>
<evidence type="ECO:0000256" key="2">
    <source>
        <dbReference type="ARBA" id="ARBA00022448"/>
    </source>
</evidence>
<dbReference type="EMBL" id="CAXJIO010000015">
    <property type="protein sequence ID" value="CAL2104264.1"/>
    <property type="molecule type" value="Genomic_DNA"/>
</dbReference>
<protein>
    <submittedName>
        <fullName evidence="12">Fe(3+) dicitrate transport protein</fullName>
    </submittedName>
</protein>
<dbReference type="Gene3D" id="2.170.130.10">
    <property type="entry name" value="TonB-dependent receptor, plug domain"/>
    <property type="match status" value="1"/>
</dbReference>
<dbReference type="Pfam" id="PF00593">
    <property type="entry name" value="TonB_dep_Rec_b-barrel"/>
    <property type="match status" value="1"/>
</dbReference>
<dbReference type="Gene3D" id="2.60.40.1120">
    <property type="entry name" value="Carboxypeptidase-like, regulatory domain"/>
    <property type="match status" value="1"/>
</dbReference>
<evidence type="ECO:0000256" key="9">
    <source>
        <dbReference type="RuleBase" id="RU003357"/>
    </source>
</evidence>
<comment type="caution">
    <text evidence="12">The sequence shown here is derived from an EMBL/GenBank/DDBJ whole genome shotgun (WGS) entry which is preliminary data.</text>
</comment>
<keyword evidence="3 8" id="KW-1134">Transmembrane beta strand</keyword>
<organism evidence="12 13">
    <name type="scientific">Tenacibaculum polynesiense</name>
    <dbReference type="NCBI Taxonomy" id="3137857"/>
    <lineage>
        <taxon>Bacteria</taxon>
        <taxon>Pseudomonadati</taxon>
        <taxon>Bacteroidota</taxon>
        <taxon>Flavobacteriia</taxon>
        <taxon>Flavobacteriales</taxon>
        <taxon>Flavobacteriaceae</taxon>
        <taxon>Tenacibaculum</taxon>
    </lineage>
</organism>
<dbReference type="InterPro" id="IPR037066">
    <property type="entry name" value="Plug_dom_sf"/>
</dbReference>
<evidence type="ECO:0000256" key="4">
    <source>
        <dbReference type="ARBA" id="ARBA00022692"/>
    </source>
</evidence>
<evidence type="ECO:0000256" key="6">
    <source>
        <dbReference type="ARBA" id="ARBA00023136"/>
    </source>
</evidence>
<keyword evidence="7 8" id="KW-0998">Cell outer membrane</keyword>
<keyword evidence="2 8" id="KW-0813">Transport</keyword>
<evidence type="ECO:0000256" key="7">
    <source>
        <dbReference type="ARBA" id="ARBA00023237"/>
    </source>
</evidence>
<dbReference type="InterPro" id="IPR008969">
    <property type="entry name" value="CarboxyPept-like_regulatory"/>
</dbReference>
<keyword evidence="4 8" id="KW-0812">Transmembrane</keyword>
<dbReference type="InterPro" id="IPR039426">
    <property type="entry name" value="TonB-dep_rcpt-like"/>
</dbReference>
<evidence type="ECO:0000313" key="12">
    <source>
        <dbReference type="EMBL" id="CAL2104264.1"/>
    </source>
</evidence>
<dbReference type="SUPFAM" id="SSF56935">
    <property type="entry name" value="Porins"/>
    <property type="match status" value="1"/>
</dbReference>
<proteinExistence type="inferred from homology"/>
<feature type="domain" description="TonB-dependent receptor plug" evidence="11">
    <location>
        <begin position="144"/>
        <end position="237"/>
    </location>
</feature>
<accession>A0ABP1F3G4</accession>
<gene>
    <name evidence="12" type="ORF">T190423A01A_60201</name>
</gene>
<keyword evidence="6 8" id="KW-0472">Membrane</keyword>
<dbReference type="InterPro" id="IPR000531">
    <property type="entry name" value="Beta-barrel_TonB"/>
</dbReference>
<evidence type="ECO:0000259" key="10">
    <source>
        <dbReference type="Pfam" id="PF00593"/>
    </source>
</evidence>
<name>A0ABP1F3G4_9FLAO</name>
<dbReference type="Gene3D" id="2.40.170.20">
    <property type="entry name" value="TonB-dependent receptor, beta-barrel domain"/>
    <property type="match status" value="1"/>
</dbReference>
<dbReference type="Pfam" id="PF07715">
    <property type="entry name" value="Plug"/>
    <property type="match status" value="1"/>
</dbReference>
<dbReference type="PROSITE" id="PS52016">
    <property type="entry name" value="TONB_DEPENDENT_REC_3"/>
    <property type="match status" value="1"/>
</dbReference>
<keyword evidence="13" id="KW-1185">Reference proteome</keyword>
<dbReference type="InterPro" id="IPR036942">
    <property type="entry name" value="Beta-barrel_TonB_sf"/>
</dbReference>
<feature type="domain" description="TonB-dependent receptor-like beta-barrel" evidence="10">
    <location>
        <begin position="350"/>
        <end position="776"/>
    </location>
</feature>
<dbReference type="PANTHER" id="PTHR30442:SF0">
    <property type="entry name" value="FE(3+) DICITRATE TRANSPORT PROTEIN FECA"/>
    <property type="match status" value="1"/>
</dbReference>
<evidence type="ECO:0000313" key="13">
    <source>
        <dbReference type="Proteomes" id="UP001497527"/>
    </source>
</evidence>
<dbReference type="PANTHER" id="PTHR30442">
    <property type="entry name" value="IRON III DICITRATE TRANSPORT PROTEIN FECA"/>
    <property type="match status" value="1"/>
</dbReference>
<dbReference type="RefSeq" id="WP_348718546.1">
    <property type="nucleotide sequence ID" value="NZ_CAXJIO010000015.1"/>
</dbReference>
<reference evidence="12 13" key="1">
    <citation type="submission" date="2024-05" db="EMBL/GenBank/DDBJ databases">
        <authorList>
            <person name="Duchaud E."/>
        </authorList>
    </citation>
    <scope>NUCLEOTIDE SEQUENCE [LARGE SCALE GENOMIC DNA]</scope>
    <source>
        <strain evidence="12">Ena-SAMPLE-TAB-13-05-2024-13:56:06:370-140308</strain>
    </source>
</reference>
<evidence type="ECO:0000256" key="8">
    <source>
        <dbReference type="PROSITE-ProRule" id="PRU01360"/>
    </source>
</evidence>
<evidence type="ECO:0000256" key="1">
    <source>
        <dbReference type="ARBA" id="ARBA00004571"/>
    </source>
</evidence>
<dbReference type="Proteomes" id="UP001497527">
    <property type="component" value="Unassembled WGS sequence"/>
</dbReference>
<sequence>MKLKLKEFKLIVFILFACTSTLIGQQKVSGIITSDTGKKLNKVQVYLSGGKFLTETNSKGYYEFLTDKNKLSLLFYLDAYKLKEVEIEVNDTTSFDIVLNSFSEELSEIVINAQRKKVFELTRLKDVEQTAIYAGKKTEVVLVNQATAALASNNARQIYSQVAGLNIFQNDDAGLQLNIGGRGLDPNRTSNFNTRQNGYDISADVLGYPESYYTPPAEALNEIQIVRGAASLQYGTQFGGLVNFVMKKPNPNKTFEILTRNTVGSNNLFTNFTSIGGTSNKVSYYGYYNYKQGDGFRPNSEFDSKNAFVHLGYEFSDRTKLEAEITYLKYLAQQAGGLTDAMFADNPFQSNRARNWFQVDWFLYNLKLSHQFSENTSFTFNFFGLDASRKALGFRTNRVSQVDSGEERDLITGDFKNFGFEARLLDKYTIFNKDATFLVGAKFYKAENTSVQGPGTNGSDANFTSALDTYPDYSSQSNYNNPNQNIAIFGENIFYLNDKLSITPGVRFEYIKTESDGFFKRINKDGAGNVILNETVTSNESNERSFVLLGLGASYKPNNSIEFYGNVSQNYRSVTFSDLNIVNPSFTINPNISDEKGFTADLGIRGNFKRLVSYDVGLFGLFYNDRIGLVSKGLADGRVVQERGNVGDARILGIESLFDVNLKELFRINNDFSFNYFANTSFINSKYTKSQINGIENNQVEFVPDLNFKTGVRFGYKNFLSSFQYTYLSEQFTDASNSVVPSLSGVNGVIPAYSVFDVSFSYKYKMFKLETGVNNLLDEKYFTRRATGYPGPGIIPSAPRNWYVTLQIKI</sequence>
<dbReference type="InterPro" id="IPR012910">
    <property type="entry name" value="Plug_dom"/>
</dbReference>
<comment type="subcellular location">
    <subcellularLocation>
        <location evidence="1 8">Cell outer membrane</location>
        <topology evidence="1 8">Multi-pass membrane protein</topology>
    </subcellularLocation>
</comment>
<evidence type="ECO:0000256" key="5">
    <source>
        <dbReference type="ARBA" id="ARBA00023077"/>
    </source>
</evidence>
<evidence type="ECO:0000256" key="3">
    <source>
        <dbReference type="ARBA" id="ARBA00022452"/>
    </source>
</evidence>
<comment type="similarity">
    <text evidence="8 9">Belongs to the TonB-dependent receptor family.</text>
</comment>
<dbReference type="SUPFAM" id="SSF49464">
    <property type="entry name" value="Carboxypeptidase regulatory domain-like"/>
    <property type="match status" value="1"/>
</dbReference>